<dbReference type="InterPro" id="IPR029021">
    <property type="entry name" value="Prot-tyrosine_phosphatase-like"/>
</dbReference>
<dbReference type="InterPro" id="IPR036249">
    <property type="entry name" value="Thioredoxin-like_sf"/>
</dbReference>
<accession>A0AAD4D2Z0</accession>
<dbReference type="Gene3D" id="3.40.30.10">
    <property type="entry name" value="Glutaredoxin"/>
    <property type="match status" value="1"/>
</dbReference>
<organism evidence="1 2">
    <name type="scientific">Linnemannia exigua</name>
    <dbReference type="NCBI Taxonomy" id="604196"/>
    <lineage>
        <taxon>Eukaryota</taxon>
        <taxon>Fungi</taxon>
        <taxon>Fungi incertae sedis</taxon>
        <taxon>Mucoromycota</taxon>
        <taxon>Mortierellomycotina</taxon>
        <taxon>Mortierellomycetes</taxon>
        <taxon>Mortierellales</taxon>
        <taxon>Mortierellaceae</taxon>
        <taxon>Linnemannia</taxon>
    </lineage>
</organism>
<comment type="caution">
    <text evidence="1">The sequence shown here is derived from an EMBL/GenBank/DDBJ whole genome shotgun (WGS) entry which is preliminary data.</text>
</comment>
<gene>
    <name evidence="1" type="ORF">BGZ95_004945</name>
</gene>
<sequence length="356" mass="40640">MKQLENEWVTIIIPKLKASSVRVLQDTGTRLAKEWATSKEARRNQRFEEENSFKMRKLLKESLHEHRKVTLEYSSSTLRSDFNALVDGIEQLAEELSKIATFVHVDVDELVRTVKKHNVDATPTFAISRGHVLQSTIAVAQLPRKATYEEMDDELLEWISTTVRSFSKHWSGASYSKITDHLAFAPIPTEAQIHNGLINVGFKTVIGMESKQNPGEYLAKEKDIWADAGVNFVSYPIKIHASNEHQRIDSNLPAVENYMILNRLVKSLCKIAPISTIQRQFVGFGERQLVALFWKWNLLRAKLVDLLKADKFFKHPTIIPSQADIMDWSVTKPPGFILTQFLTDVVRTPTADDKRN</sequence>
<dbReference type="Gene3D" id="3.90.190.10">
    <property type="entry name" value="Protein tyrosine phosphatase superfamily"/>
    <property type="match status" value="1"/>
</dbReference>
<reference evidence="1" key="1">
    <citation type="journal article" date="2020" name="Fungal Divers.">
        <title>Resolving the Mortierellaceae phylogeny through synthesis of multi-gene phylogenetics and phylogenomics.</title>
        <authorList>
            <person name="Vandepol N."/>
            <person name="Liber J."/>
            <person name="Desiro A."/>
            <person name="Na H."/>
            <person name="Kennedy M."/>
            <person name="Barry K."/>
            <person name="Grigoriev I.V."/>
            <person name="Miller A.N."/>
            <person name="O'Donnell K."/>
            <person name="Stajich J.E."/>
            <person name="Bonito G."/>
        </authorList>
    </citation>
    <scope>NUCLEOTIDE SEQUENCE</scope>
    <source>
        <strain evidence="1">NRRL 28262</strain>
    </source>
</reference>
<dbReference type="AlphaFoldDB" id="A0AAD4D2Z0"/>
<dbReference type="SUPFAM" id="SSF52833">
    <property type="entry name" value="Thioredoxin-like"/>
    <property type="match status" value="1"/>
</dbReference>
<keyword evidence="2" id="KW-1185">Reference proteome</keyword>
<dbReference type="EMBL" id="JAAAIL010002298">
    <property type="protein sequence ID" value="KAG0258479.1"/>
    <property type="molecule type" value="Genomic_DNA"/>
</dbReference>
<proteinExistence type="predicted"/>
<protein>
    <submittedName>
        <fullName evidence="1">Uncharacterized protein</fullName>
    </submittedName>
</protein>
<name>A0AAD4D2Z0_9FUNG</name>
<evidence type="ECO:0000313" key="2">
    <source>
        <dbReference type="Proteomes" id="UP001194580"/>
    </source>
</evidence>
<evidence type="ECO:0000313" key="1">
    <source>
        <dbReference type="EMBL" id="KAG0258479.1"/>
    </source>
</evidence>
<dbReference type="CDD" id="cd02947">
    <property type="entry name" value="TRX_family"/>
    <property type="match status" value="1"/>
</dbReference>
<dbReference type="Proteomes" id="UP001194580">
    <property type="component" value="Unassembled WGS sequence"/>
</dbReference>